<name>A0A1S1N937_9GAMM</name>
<comment type="caution">
    <text evidence="13">The sequence shown here is derived from an EMBL/GenBank/DDBJ whole genome shotgun (WGS) entry which is preliminary data.</text>
</comment>
<dbReference type="OrthoDB" id="1628901at2"/>
<dbReference type="GO" id="GO:0055085">
    <property type="term" value="P:transmembrane transport"/>
    <property type="evidence" value="ECO:0007669"/>
    <property type="project" value="InterPro"/>
</dbReference>
<dbReference type="GO" id="GO:0005886">
    <property type="term" value="C:plasma membrane"/>
    <property type="evidence" value="ECO:0007669"/>
    <property type="project" value="UniProtKB-SubCell"/>
</dbReference>
<evidence type="ECO:0000256" key="10">
    <source>
        <dbReference type="RuleBase" id="RU362123"/>
    </source>
</evidence>
<dbReference type="GO" id="GO:0015891">
    <property type="term" value="P:siderophore transport"/>
    <property type="evidence" value="ECO:0007669"/>
    <property type="project" value="InterPro"/>
</dbReference>
<feature type="chain" id="PRO_5010236733" description="Protein TonB" evidence="11">
    <location>
        <begin position="22"/>
        <end position="360"/>
    </location>
</feature>
<dbReference type="InterPro" id="IPR011990">
    <property type="entry name" value="TPR-like_helical_dom_sf"/>
</dbReference>
<keyword evidence="7 10" id="KW-0653">Protein transport</keyword>
<comment type="subcellular location">
    <subcellularLocation>
        <location evidence="1 10">Cell inner membrane</location>
        <topology evidence="1 10">Single-pass membrane protein</topology>
        <orientation evidence="1 10">Periplasmic side</orientation>
    </subcellularLocation>
</comment>
<dbReference type="GO" id="GO:0030288">
    <property type="term" value="C:outer membrane-bounded periplasmic space"/>
    <property type="evidence" value="ECO:0007669"/>
    <property type="project" value="InterPro"/>
</dbReference>
<sequence length="360" mass="41417">MPYMPKALLLTSALFCSAAFAQSDVREQFNQNYRAYQQAYEKQEDFREIEQYAKLAYEQGRTVFGEQSENTANLAINYAKSIAFDDKEKALNLIDGAIAILEKIHGKSAVELIDTYILKVDWLLPSKDLTAREYVSKALDIAKHHDNKLLESKVYFEAAKAFNRVRDYTRVKSYLSYADEINQQHLPKDAVHRLTVDLWVAELLAARKQNNNAIDKLNQVVAVFDETLDFDHPIELVAHSRLVGLYEKLGKREQATRHCVAIAKMKPWQEDIEQTPLYRIEPEYPTRAARARKDGWVDLEFTVTPEGFVEDITVLDKEHGEMFVKNSIKALKDWRYAPKFVDGVAVSARTSVRLAFKMSR</sequence>
<evidence type="ECO:0000259" key="12">
    <source>
        <dbReference type="PROSITE" id="PS52015"/>
    </source>
</evidence>
<dbReference type="Proteomes" id="UP000180253">
    <property type="component" value="Unassembled WGS sequence"/>
</dbReference>
<dbReference type="Gene3D" id="3.30.2420.10">
    <property type="entry name" value="TonB"/>
    <property type="match status" value="1"/>
</dbReference>
<evidence type="ECO:0000313" key="14">
    <source>
        <dbReference type="Proteomes" id="UP000180253"/>
    </source>
</evidence>
<dbReference type="AlphaFoldDB" id="A0A1S1N937"/>
<dbReference type="Pfam" id="PF03544">
    <property type="entry name" value="TonB_C"/>
    <property type="match status" value="1"/>
</dbReference>
<protein>
    <recommendedName>
        <fullName evidence="10">Protein TonB</fullName>
    </recommendedName>
</protein>
<keyword evidence="8" id="KW-1133">Transmembrane helix</keyword>
<organism evidence="13 14">
    <name type="scientific">Pseudoalteromonas byunsanensis</name>
    <dbReference type="NCBI Taxonomy" id="327939"/>
    <lineage>
        <taxon>Bacteria</taxon>
        <taxon>Pseudomonadati</taxon>
        <taxon>Pseudomonadota</taxon>
        <taxon>Gammaproteobacteria</taxon>
        <taxon>Alteromonadales</taxon>
        <taxon>Pseudoalteromonadaceae</taxon>
        <taxon>Pseudoalteromonas</taxon>
    </lineage>
</organism>
<dbReference type="PANTHER" id="PTHR33446">
    <property type="entry name" value="PROTEIN TONB-RELATED"/>
    <property type="match status" value="1"/>
</dbReference>
<comment type="similarity">
    <text evidence="2 10">Belongs to the TonB family.</text>
</comment>
<keyword evidence="5 10" id="KW-0997">Cell inner membrane</keyword>
<keyword evidence="3 10" id="KW-0813">Transport</keyword>
<evidence type="ECO:0000313" key="13">
    <source>
        <dbReference type="EMBL" id="OHU95873.1"/>
    </source>
</evidence>
<dbReference type="PROSITE" id="PS52015">
    <property type="entry name" value="TONB_CTD"/>
    <property type="match status" value="1"/>
</dbReference>
<dbReference type="RefSeq" id="WP_070991443.1">
    <property type="nucleotide sequence ID" value="NZ_CBCSHD010000001.1"/>
</dbReference>
<dbReference type="SUPFAM" id="SSF48452">
    <property type="entry name" value="TPR-like"/>
    <property type="match status" value="1"/>
</dbReference>
<accession>A0A1S1N937</accession>
<evidence type="ECO:0000256" key="3">
    <source>
        <dbReference type="ARBA" id="ARBA00022448"/>
    </source>
</evidence>
<comment type="function">
    <text evidence="10">Interacts with outer membrane receptor proteins that carry out high-affinity binding and energy dependent uptake into the periplasmic space of specific substrates. It could act to transduce energy from the cytoplasmic membrane to specific energy-requiring processes in the outer membrane, resulting in the release into the periplasm of ligands bound by these outer membrane proteins.</text>
</comment>
<feature type="signal peptide" evidence="11">
    <location>
        <begin position="1"/>
        <end position="21"/>
    </location>
</feature>
<keyword evidence="14" id="KW-1185">Reference proteome</keyword>
<dbReference type="GO" id="GO:0031992">
    <property type="term" value="F:energy transducer activity"/>
    <property type="evidence" value="ECO:0007669"/>
    <property type="project" value="InterPro"/>
</dbReference>
<dbReference type="InterPro" id="IPR051045">
    <property type="entry name" value="TonB-dependent_transducer"/>
</dbReference>
<dbReference type="InterPro" id="IPR006260">
    <property type="entry name" value="TonB/TolA_C"/>
</dbReference>
<dbReference type="NCBIfam" id="TIGR01352">
    <property type="entry name" value="tonB_Cterm"/>
    <property type="match status" value="1"/>
</dbReference>
<evidence type="ECO:0000256" key="4">
    <source>
        <dbReference type="ARBA" id="ARBA00022475"/>
    </source>
</evidence>
<keyword evidence="6" id="KW-0812">Transmembrane</keyword>
<gene>
    <name evidence="13" type="ORF">BIW53_08615</name>
</gene>
<keyword evidence="9" id="KW-0472">Membrane</keyword>
<dbReference type="GO" id="GO:0015031">
    <property type="term" value="P:protein transport"/>
    <property type="evidence" value="ECO:0007669"/>
    <property type="project" value="UniProtKB-UniRule"/>
</dbReference>
<reference evidence="13 14" key="1">
    <citation type="submission" date="2016-10" db="EMBL/GenBank/DDBJ databases">
        <title>Pseudoalteromonas amylolytica sp. nov., isolated from the surface seawater.</title>
        <authorList>
            <person name="Wu Y.-H."/>
            <person name="Cheng H."/>
            <person name="Jin X.-B."/>
            <person name="Wang C.-S."/>
            <person name="Xu X.-W."/>
        </authorList>
    </citation>
    <scope>NUCLEOTIDE SEQUENCE [LARGE SCALE GENOMIC DNA]</scope>
    <source>
        <strain evidence="13 14">JCM 12483</strain>
    </source>
</reference>
<dbReference type="Gene3D" id="1.25.40.10">
    <property type="entry name" value="Tetratricopeptide repeat domain"/>
    <property type="match status" value="2"/>
</dbReference>
<dbReference type="InterPro" id="IPR037682">
    <property type="entry name" value="TonB_C"/>
</dbReference>
<dbReference type="EMBL" id="MNAN01000028">
    <property type="protein sequence ID" value="OHU95873.1"/>
    <property type="molecule type" value="Genomic_DNA"/>
</dbReference>
<evidence type="ECO:0000256" key="8">
    <source>
        <dbReference type="ARBA" id="ARBA00022989"/>
    </source>
</evidence>
<evidence type="ECO:0000256" key="11">
    <source>
        <dbReference type="SAM" id="SignalP"/>
    </source>
</evidence>
<dbReference type="STRING" id="327939.BIW53_08615"/>
<dbReference type="PANTHER" id="PTHR33446:SF14">
    <property type="entry name" value="PROTEIN TONB"/>
    <property type="match status" value="1"/>
</dbReference>
<evidence type="ECO:0000256" key="1">
    <source>
        <dbReference type="ARBA" id="ARBA00004383"/>
    </source>
</evidence>
<keyword evidence="10" id="KW-0735">Signal-anchor</keyword>
<dbReference type="InterPro" id="IPR003538">
    <property type="entry name" value="TonB"/>
</dbReference>
<feature type="domain" description="TonB C-terminal" evidence="12">
    <location>
        <begin position="269"/>
        <end position="360"/>
    </location>
</feature>
<keyword evidence="4 10" id="KW-1003">Cell membrane</keyword>
<evidence type="ECO:0000256" key="2">
    <source>
        <dbReference type="ARBA" id="ARBA00006555"/>
    </source>
</evidence>
<evidence type="ECO:0000256" key="5">
    <source>
        <dbReference type="ARBA" id="ARBA00022519"/>
    </source>
</evidence>
<proteinExistence type="inferred from homology"/>
<evidence type="ECO:0000256" key="6">
    <source>
        <dbReference type="ARBA" id="ARBA00022692"/>
    </source>
</evidence>
<evidence type="ECO:0000256" key="9">
    <source>
        <dbReference type="ARBA" id="ARBA00023136"/>
    </source>
</evidence>
<keyword evidence="11" id="KW-0732">Signal</keyword>
<dbReference type="SUPFAM" id="SSF74653">
    <property type="entry name" value="TolA/TonB C-terminal domain"/>
    <property type="match status" value="1"/>
</dbReference>
<evidence type="ECO:0000256" key="7">
    <source>
        <dbReference type="ARBA" id="ARBA00022927"/>
    </source>
</evidence>
<dbReference type="PRINTS" id="PR01374">
    <property type="entry name" value="TONBPROTEIN"/>
</dbReference>